<dbReference type="AlphaFoldDB" id="A0A9W4UIH9"/>
<name>A0A9W4UIH9_9PLEO</name>
<accession>A0A9W4UIH9</accession>
<reference evidence="1" key="1">
    <citation type="submission" date="2023-01" db="EMBL/GenBank/DDBJ databases">
        <authorList>
            <person name="Van Ghelder C."/>
            <person name="Rancurel C."/>
        </authorList>
    </citation>
    <scope>NUCLEOTIDE SEQUENCE</scope>
    <source>
        <strain evidence="1">CNCM I-4278</strain>
    </source>
</reference>
<evidence type="ECO:0000313" key="2">
    <source>
        <dbReference type="Proteomes" id="UP001152607"/>
    </source>
</evidence>
<dbReference type="Proteomes" id="UP001152607">
    <property type="component" value="Unassembled WGS sequence"/>
</dbReference>
<sequence>MFPPIDLGSLSNNHTLLILIIMDYDSLAVSDFTMDNVVWNPSFVMSITEPPPSTGMIVSQPLIPILTGSIWDSGIVYPPIESGTADTCILDSYGFPTNETASSGSNMASRAFTGRNNQLNPLSDLYAQSLLSSSLDTRLVALHTNQRSISRESKSRDVTPRPFSSLLAGSRTPRLFSSPLVGSRIPRFLFAARMVPGLRPLLAAADGSRPWPTLLHILDDPGPEDFTVLLFVTFVARFISKAFGLVDTPSNRSQIQNYTSNHIKSKQFGQLTDYRR</sequence>
<comment type="caution">
    <text evidence="1">The sequence shown here is derived from an EMBL/GenBank/DDBJ whole genome shotgun (WGS) entry which is preliminary data.</text>
</comment>
<protein>
    <submittedName>
        <fullName evidence="1">Uncharacterized protein</fullName>
    </submittedName>
</protein>
<organism evidence="1 2">
    <name type="scientific">Periconia digitata</name>
    <dbReference type="NCBI Taxonomy" id="1303443"/>
    <lineage>
        <taxon>Eukaryota</taxon>
        <taxon>Fungi</taxon>
        <taxon>Dikarya</taxon>
        <taxon>Ascomycota</taxon>
        <taxon>Pezizomycotina</taxon>
        <taxon>Dothideomycetes</taxon>
        <taxon>Pleosporomycetidae</taxon>
        <taxon>Pleosporales</taxon>
        <taxon>Massarineae</taxon>
        <taxon>Periconiaceae</taxon>
        <taxon>Periconia</taxon>
    </lineage>
</organism>
<evidence type="ECO:0000313" key="1">
    <source>
        <dbReference type="EMBL" id="CAI6336324.1"/>
    </source>
</evidence>
<proteinExistence type="predicted"/>
<dbReference type="EMBL" id="CAOQHR010000006">
    <property type="protein sequence ID" value="CAI6336324.1"/>
    <property type="molecule type" value="Genomic_DNA"/>
</dbReference>
<keyword evidence="2" id="KW-1185">Reference proteome</keyword>
<gene>
    <name evidence="1" type="ORF">PDIGIT_LOCUS9420</name>
</gene>